<dbReference type="PATRIC" id="fig|411473.3.peg.397"/>
<dbReference type="InterPro" id="IPR036439">
    <property type="entry name" value="Dockerin_dom_sf"/>
</dbReference>
<protein>
    <recommendedName>
        <fullName evidence="2">Dockerin domain-containing protein</fullName>
    </recommendedName>
</protein>
<gene>
    <name evidence="3" type="ORF">RUMCAL_00517</name>
</gene>
<reference evidence="3 4" key="1">
    <citation type="submission" date="2013-07" db="EMBL/GenBank/DDBJ databases">
        <authorList>
            <person name="Weinstock G."/>
            <person name="Sodergren E."/>
            <person name="Wylie T."/>
            <person name="Fulton L."/>
            <person name="Fulton R."/>
            <person name="Fronick C."/>
            <person name="O'Laughlin M."/>
            <person name="Godfrey J."/>
            <person name="Miner T."/>
            <person name="Herter B."/>
            <person name="Appelbaum E."/>
            <person name="Cordes M."/>
            <person name="Lek S."/>
            <person name="Wollam A."/>
            <person name="Pepin K.H."/>
            <person name="Palsikar V.B."/>
            <person name="Mitreva M."/>
            <person name="Wilson R.K."/>
        </authorList>
    </citation>
    <scope>NUCLEOTIDE SEQUENCE [LARGE SCALE GENOMIC DNA]</scope>
    <source>
        <strain evidence="3 4">ATCC 27760</strain>
    </source>
</reference>
<comment type="caution">
    <text evidence="3">The sequence shown here is derived from an EMBL/GenBank/DDBJ whole genome shotgun (WGS) entry which is preliminary data.</text>
</comment>
<feature type="chain" id="PRO_5004629807" description="Dockerin domain-containing protein" evidence="1">
    <location>
        <begin position="31"/>
        <end position="305"/>
    </location>
</feature>
<dbReference type="Gene3D" id="1.10.1330.10">
    <property type="entry name" value="Dockerin domain"/>
    <property type="match status" value="1"/>
</dbReference>
<keyword evidence="4" id="KW-1185">Reference proteome</keyword>
<dbReference type="EMBL" id="AWVF01000049">
    <property type="protein sequence ID" value="ERJ97105.1"/>
    <property type="molecule type" value="Genomic_DNA"/>
</dbReference>
<keyword evidence="1" id="KW-0732">Signal</keyword>
<evidence type="ECO:0000313" key="3">
    <source>
        <dbReference type="EMBL" id="ERJ97105.1"/>
    </source>
</evidence>
<evidence type="ECO:0000259" key="2">
    <source>
        <dbReference type="PROSITE" id="PS51766"/>
    </source>
</evidence>
<evidence type="ECO:0000313" key="4">
    <source>
        <dbReference type="Proteomes" id="UP000016662"/>
    </source>
</evidence>
<dbReference type="RefSeq" id="WP_021683305.1">
    <property type="nucleotide sequence ID" value="NZ_KI260476.1"/>
</dbReference>
<dbReference type="InterPro" id="IPR016134">
    <property type="entry name" value="Dockerin_dom"/>
</dbReference>
<feature type="domain" description="Dockerin" evidence="2">
    <location>
        <begin position="222"/>
        <end position="305"/>
    </location>
</feature>
<name>U2KYE0_9FIRM</name>
<dbReference type="SUPFAM" id="SSF63446">
    <property type="entry name" value="Type I dockerin domain"/>
    <property type="match status" value="1"/>
</dbReference>
<organism evidence="3 4">
    <name type="scientific">Ruminococcus callidus ATCC 27760</name>
    <dbReference type="NCBI Taxonomy" id="411473"/>
    <lineage>
        <taxon>Bacteria</taxon>
        <taxon>Bacillati</taxon>
        <taxon>Bacillota</taxon>
        <taxon>Clostridia</taxon>
        <taxon>Eubacteriales</taxon>
        <taxon>Oscillospiraceae</taxon>
        <taxon>Ruminococcus</taxon>
    </lineage>
</organism>
<proteinExistence type="predicted"/>
<dbReference type="STRING" id="411473.RUMCAL_00517"/>
<dbReference type="HOGENOM" id="CLU_911806_0_0_9"/>
<sequence>MKKFIQKTVAGVSALAMTAALSATAVPAFADEYEAVQEADFVQSYAVGDEQLVAEYLLDLGFSIDETTELMNLYQQGETNNEVVAYASNSGKRAYYNEYLLNEEHYVALITTNAESTTGRVNVYLNADTSYISSINFMTIPFTYVNYGGRLSTSGAYFDDDETVVFDDAMFSNMKAYPSSEAKVIGVANLSYTKRVKSEAELRRRINYTYTMDSSGSTIDIATYVFGDLDRDGGVDSNDWNAIATYMARLKKNPADADEALDFGFQGVTAPIDLAKISADINRDGRLDDQDVILYSKVAAGQVEL</sequence>
<dbReference type="AlphaFoldDB" id="U2KYE0"/>
<accession>U2KYE0</accession>
<dbReference type="Proteomes" id="UP000016662">
    <property type="component" value="Unassembled WGS sequence"/>
</dbReference>
<evidence type="ECO:0000256" key="1">
    <source>
        <dbReference type="SAM" id="SignalP"/>
    </source>
</evidence>
<feature type="signal peptide" evidence="1">
    <location>
        <begin position="1"/>
        <end position="30"/>
    </location>
</feature>
<dbReference type="PROSITE" id="PS51766">
    <property type="entry name" value="DOCKERIN"/>
    <property type="match status" value="1"/>
</dbReference>
<dbReference type="GO" id="GO:0000272">
    <property type="term" value="P:polysaccharide catabolic process"/>
    <property type="evidence" value="ECO:0007669"/>
    <property type="project" value="InterPro"/>
</dbReference>